<organism evidence="1 2">
    <name type="scientific">Candidatus Ureaplasma intestinipullorum</name>
    <dbReference type="NCBI Taxonomy" id="2838770"/>
    <lineage>
        <taxon>Bacteria</taxon>
        <taxon>Bacillati</taxon>
        <taxon>Mycoplasmatota</taxon>
        <taxon>Mycoplasmoidales</taxon>
        <taxon>Mycoplasmoidaceae</taxon>
        <taxon>Ureaplasma</taxon>
    </lineage>
</organism>
<dbReference type="Proteomes" id="UP000824247">
    <property type="component" value="Unassembled WGS sequence"/>
</dbReference>
<comment type="caution">
    <text evidence="1">The sequence shown here is derived from an EMBL/GenBank/DDBJ whole genome shotgun (WGS) entry which is preliminary data.</text>
</comment>
<name>A0A9E2KV15_9BACT</name>
<evidence type="ECO:0000313" key="1">
    <source>
        <dbReference type="EMBL" id="MBU3830696.1"/>
    </source>
</evidence>
<accession>A0A9E2KV15</accession>
<dbReference type="AlphaFoldDB" id="A0A9E2KV15"/>
<proteinExistence type="predicted"/>
<reference evidence="1" key="1">
    <citation type="journal article" date="2021" name="PeerJ">
        <title>Extensive microbial diversity within the chicken gut microbiome revealed by metagenomics and culture.</title>
        <authorList>
            <person name="Gilroy R."/>
            <person name="Ravi A."/>
            <person name="Getino M."/>
            <person name="Pursley I."/>
            <person name="Horton D.L."/>
            <person name="Alikhan N.F."/>
            <person name="Baker D."/>
            <person name="Gharbi K."/>
            <person name="Hall N."/>
            <person name="Watson M."/>
            <person name="Adriaenssens E.M."/>
            <person name="Foster-Nyarko E."/>
            <person name="Jarju S."/>
            <person name="Secka A."/>
            <person name="Antonio M."/>
            <person name="Oren A."/>
            <person name="Chaudhuri R.R."/>
            <person name="La Ragione R."/>
            <person name="Hildebrand F."/>
            <person name="Pallen M.J."/>
        </authorList>
    </citation>
    <scope>NUCLEOTIDE SEQUENCE</scope>
    <source>
        <strain evidence="1">A5-1222</strain>
    </source>
</reference>
<protein>
    <submittedName>
        <fullName evidence="1">Uncharacterized protein</fullName>
    </submittedName>
</protein>
<gene>
    <name evidence="1" type="ORF">H9897_00835</name>
</gene>
<sequence length="179" mass="20752">MFIVTSKKEIEENCFGLINGWIKKSEINAKIVYRSWIDKDNGYIKYDGQPLNVKCDFCIFLNIDNVVYHLFINFKVNINNIYQIDARKKALLIQRKNGLVSYDNDSKLAFRVTNKDKKAIFLFVVPNVSNDNVNSWKSRVLCCHLDNVIPTIKHAISDIKANTKLVLPKKKIRSILDEL</sequence>
<evidence type="ECO:0000313" key="2">
    <source>
        <dbReference type="Proteomes" id="UP000824247"/>
    </source>
</evidence>
<dbReference type="EMBL" id="JAHLFM010000014">
    <property type="protein sequence ID" value="MBU3830696.1"/>
    <property type="molecule type" value="Genomic_DNA"/>
</dbReference>
<reference evidence="1" key="2">
    <citation type="submission" date="2021-04" db="EMBL/GenBank/DDBJ databases">
        <authorList>
            <person name="Gilroy R."/>
        </authorList>
    </citation>
    <scope>NUCLEOTIDE SEQUENCE</scope>
    <source>
        <strain evidence="1">A5-1222</strain>
    </source>
</reference>